<dbReference type="SMART" id="SM00304">
    <property type="entry name" value="HAMP"/>
    <property type="match status" value="2"/>
</dbReference>
<feature type="domain" description="HAMP" evidence="11">
    <location>
        <begin position="210"/>
        <end position="262"/>
    </location>
</feature>
<accession>A0A023WSR4</accession>
<dbReference type="InterPro" id="IPR047347">
    <property type="entry name" value="YvaQ-like_sensor"/>
</dbReference>
<dbReference type="AlphaFoldDB" id="A0A023WSR4"/>
<sequence>MFRQMRIALRAGLGFGVVALLVFLLGVFALTRIAAMEDEAEEVDQRLLPTIQLLGQVNQEFLMIRAGTLRLLISEPSERSRAAEGLEALRKTLSQERQDLDRLIQSADGKALLATFDQSLTRYESFQRKIVELALQGRLEEAVEITRGELNEHARNTSQAVHDLIDLNRKAANAASDHALEVAASAFQGVVIAMILAFIATIILAMLLTRSIVQPLAEAVGVAEVIAGGDLTRHFQVVGSDEPARLLSALQAMQRSLRETIQGISDSSNQLASAAEELNVVTEDSTRGLHQQNHEIEQAATAVNEMTAAVDEVARNAVATSEASRESDDTAQHGRQQVIRTVDSIGLLADDVTQTATEVERLAGQVRDISKVLDVIRSIAEQTNLLALNAAIEAARAGDAGRGFAVVADEVRALAHRTQQSTQEIEQMIGDVHQGTDKAVHAMQLSNERARTTLELARAAGEALDGIASAISQISERNLVIASASEEQAQVAREVDRNLVNIRDLSLQSSAGANQTSAASQELARLAIDLNNLVARFQV</sequence>
<dbReference type="InterPro" id="IPR024478">
    <property type="entry name" value="HlyB_4HB_MCP"/>
</dbReference>
<dbReference type="InterPro" id="IPR003660">
    <property type="entry name" value="HAMP_dom"/>
</dbReference>
<comment type="similarity">
    <text evidence="7">Belongs to the methyl-accepting chemotaxis (MCP) protein family.</text>
</comment>
<dbReference type="GO" id="GO:0016020">
    <property type="term" value="C:membrane"/>
    <property type="evidence" value="ECO:0007669"/>
    <property type="project" value="UniProtKB-SubCell"/>
</dbReference>
<keyword evidence="3 9" id="KW-0812">Transmembrane</keyword>
<name>A0A023WSR4_STUST</name>
<evidence type="ECO:0000256" key="4">
    <source>
        <dbReference type="ARBA" id="ARBA00022989"/>
    </source>
</evidence>
<evidence type="ECO:0000256" key="8">
    <source>
        <dbReference type="PROSITE-ProRule" id="PRU00284"/>
    </source>
</evidence>
<evidence type="ECO:0000256" key="7">
    <source>
        <dbReference type="ARBA" id="ARBA00029447"/>
    </source>
</evidence>
<organism evidence="12 13">
    <name type="scientific">Stutzerimonas stutzeri</name>
    <name type="common">Pseudomonas stutzeri</name>
    <dbReference type="NCBI Taxonomy" id="316"/>
    <lineage>
        <taxon>Bacteria</taxon>
        <taxon>Pseudomonadati</taxon>
        <taxon>Pseudomonadota</taxon>
        <taxon>Gammaproteobacteria</taxon>
        <taxon>Pseudomonadales</taxon>
        <taxon>Pseudomonadaceae</taxon>
        <taxon>Stutzerimonas</taxon>
    </lineage>
</organism>
<dbReference type="Pfam" id="PF00672">
    <property type="entry name" value="HAMP"/>
    <property type="match status" value="1"/>
</dbReference>
<dbReference type="KEGG" id="pstu:UIB01_12585"/>
<evidence type="ECO:0000256" key="2">
    <source>
        <dbReference type="ARBA" id="ARBA00022500"/>
    </source>
</evidence>
<feature type="transmembrane region" description="Helical" evidence="9">
    <location>
        <begin position="186"/>
        <end position="208"/>
    </location>
</feature>
<gene>
    <name evidence="12" type="ORF">UIB01_12585</name>
</gene>
<dbReference type="CDD" id="cd06225">
    <property type="entry name" value="HAMP"/>
    <property type="match status" value="1"/>
</dbReference>
<evidence type="ECO:0000256" key="1">
    <source>
        <dbReference type="ARBA" id="ARBA00004141"/>
    </source>
</evidence>
<dbReference type="Pfam" id="PF12729">
    <property type="entry name" value="4HB_MCP_1"/>
    <property type="match status" value="1"/>
</dbReference>
<keyword evidence="2" id="KW-0145">Chemotaxis</keyword>
<protein>
    <submittedName>
        <fullName evidence="12">Chemotaxis protein</fullName>
    </submittedName>
</protein>
<dbReference type="PROSITE" id="PS50885">
    <property type="entry name" value="HAMP"/>
    <property type="match status" value="1"/>
</dbReference>
<keyword evidence="5 9" id="KW-0472">Membrane</keyword>
<dbReference type="FunFam" id="1.10.287.950:FF:000001">
    <property type="entry name" value="Methyl-accepting chemotaxis sensory transducer"/>
    <property type="match status" value="1"/>
</dbReference>
<evidence type="ECO:0000313" key="12">
    <source>
        <dbReference type="EMBL" id="AHY43267.1"/>
    </source>
</evidence>
<dbReference type="PRINTS" id="PR00260">
    <property type="entry name" value="CHEMTRNSDUCR"/>
</dbReference>
<evidence type="ECO:0000256" key="5">
    <source>
        <dbReference type="ARBA" id="ARBA00023136"/>
    </source>
</evidence>
<comment type="subcellular location">
    <subcellularLocation>
        <location evidence="1">Membrane</location>
        <topology evidence="1">Multi-pass membrane protein</topology>
    </subcellularLocation>
</comment>
<dbReference type="SMART" id="SM00283">
    <property type="entry name" value="MA"/>
    <property type="match status" value="1"/>
</dbReference>
<dbReference type="InterPro" id="IPR004090">
    <property type="entry name" value="Chemotax_Me-accpt_rcpt"/>
</dbReference>
<dbReference type="Gene3D" id="1.10.287.950">
    <property type="entry name" value="Methyl-accepting chemotaxis protein"/>
    <property type="match status" value="1"/>
</dbReference>
<dbReference type="PANTHER" id="PTHR32089">
    <property type="entry name" value="METHYL-ACCEPTING CHEMOTAXIS PROTEIN MCPB"/>
    <property type="match status" value="1"/>
</dbReference>
<evidence type="ECO:0000256" key="3">
    <source>
        <dbReference type="ARBA" id="ARBA00022692"/>
    </source>
</evidence>
<feature type="domain" description="Methyl-accepting transducer" evidence="10">
    <location>
        <begin position="267"/>
        <end position="503"/>
    </location>
</feature>
<dbReference type="GO" id="GO:0007165">
    <property type="term" value="P:signal transduction"/>
    <property type="evidence" value="ECO:0007669"/>
    <property type="project" value="UniProtKB-KW"/>
</dbReference>
<dbReference type="Proteomes" id="UP000025238">
    <property type="component" value="Chromosome"/>
</dbReference>
<dbReference type="GO" id="GO:0004888">
    <property type="term" value="F:transmembrane signaling receptor activity"/>
    <property type="evidence" value="ECO:0007669"/>
    <property type="project" value="InterPro"/>
</dbReference>
<keyword evidence="6 8" id="KW-0807">Transducer</keyword>
<evidence type="ECO:0000259" key="11">
    <source>
        <dbReference type="PROSITE" id="PS50885"/>
    </source>
</evidence>
<keyword evidence="4 9" id="KW-1133">Transmembrane helix</keyword>
<evidence type="ECO:0000256" key="9">
    <source>
        <dbReference type="SAM" id="Phobius"/>
    </source>
</evidence>
<evidence type="ECO:0000259" key="10">
    <source>
        <dbReference type="PROSITE" id="PS50111"/>
    </source>
</evidence>
<dbReference type="PANTHER" id="PTHR32089:SF120">
    <property type="entry name" value="METHYL-ACCEPTING CHEMOTAXIS PROTEIN TLPQ"/>
    <property type="match status" value="1"/>
</dbReference>
<dbReference type="EMBL" id="CP007509">
    <property type="protein sequence ID" value="AHY43267.1"/>
    <property type="molecule type" value="Genomic_DNA"/>
</dbReference>
<reference evidence="12 13" key="1">
    <citation type="submission" date="2014-03" db="EMBL/GenBank/DDBJ databases">
        <title>Complete genome sequence of Pseudomonas stutzeri 19SMN4.</title>
        <authorList>
            <person name="Brunet-Galmes I."/>
            <person name="Nogales B."/>
            <person name="Busquets A."/>
            <person name="Pena A."/>
            <person name="Gomila M."/>
            <person name="Garcia-Valdes E."/>
            <person name="Lalucat J."/>
            <person name="Bennasar A."/>
            <person name="Bosch R."/>
        </authorList>
    </citation>
    <scope>NUCLEOTIDE SEQUENCE [LARGE SCALE GENOMIC DNA]</scope>
    <source>
        <strain evidence="12 13">19SMN4</strain>
    </source>
</reference>
<evidence type="ECO:0000313" key="13">
    <source>
        <dbReference type="Proteomes" id="UP000025238"/>
    </source>
</evidence>
<proteinExistence type="inferred from homology"/>
<evidence type="ECO:0000256" key="6">
    <source>
        <dbReference type="ARBA" id="ARBA00023224"/>
    </source>
</evidence>
<dbReference type="CDD" id="cd19411">
    <property type="entry name" value="MCP2201-like_sensor"/>
    <property type="match status" value="1"/>
</dbReference>
<dbReference type="SUPFAM" id="SSF58104">
    <property type="entry name" value="Methyl-accepting chemotaxis protein (MCP) signaling domain"/>
    <property type="match status" value="1"/>
</dbReference>
<dbReference type="GO" id="GO:0006935">
    <property type="term" value="P:chemotaxis"/>
    <property type="evidence" value="ECO:0007669"/>
    <property type="project" value="UniProtKB-KW"/>
</dbReference>
<dbReference type="CDD" id="cd11386">
    <property type="entry name" value="MCP_signal"/>
    <property type="match status" value="1"/>
</dbReference>
<dbReference type="InterPro" id="IPR004089">
    <property type="entry name" value="MCPsignal_dom"/>
</dbReference>
<dbReference type="PROSITE" id="PS50111">
    <property type="entry name" value="CHEMOTAXIS_TRANSDUC_2"/>
    <property type="match status" value="1"/>
</dbReference>
<dbReference type="Pfam" id="PF00015">
    <property type="entry name" value="MCPsignal"/>
    <property type="match status" value="1"/>
</dbReference>
<dbReference type="PATRIC" id="fig|316.97.peg.2518"/>